<name>A0ABT7JJP4_9DEIO</name>
<keyword evidence="2" id="KW-1185">Reference proteome</keyword>
<protein>
    <submittedName>
        <fullName evidence="1">Uncharacterized protein</fullName>
    </submittedName>
</protein>
<proteinExistence type="predicted"/>
<organism evidence="1 2">
    <name type="scientific">Deinococcus rhizophilus</name>
    <dbReference type="NCBI Taxonomy" id="3049544"/>
    <lineage>
        <taxon>Bacteria</taxon>
        <taxon>Thermotogati</taxon>
        <taxon>Deinococcota</taxon>
        <taxon>Deinococci</taxon>
        <taxon>Deinococcales</taxon>
        <taxon>Deinococcaceae</taxon>
        <taxon>Deinococcus</taxon>
    </lineage>
</organism>
<dbReference type="Proteomes" id="UP001302059">
    <property type="component" value="Unassembled WGS sequence"/>
</dbReference>
<evidence type="ECO:0000313" key="2">
    <source>
        <dbReference type="Proteomes" id="UP001302059"/>
    </source>
</evidence>
<sequence length="263" mass="28875">MPFIEVWSATEVSVNVHDWVGRLHFTSTDGVIDETVHVFPSKLAPEPDAAFAALRRMVDRLPDLTAQLGYPTHLVPVTEGLQSQPLQLADVEEAALGAWRLTRAWHRAPRWTQGAERRVVRGGGVPDRVDWPLTLDHWSRGGFPDHVARDLPHLTRPEGLRSLRELWAAVAASAGGLQGGEDLATRARAALGGLPEPDRTGPAKQGPTSRAARALLNRLGRLRRQATDLPLGHVRMPDLYEVWAQVSVLQVLGSTEQRNSGLL</sequence>
<evidence type="ECO:0000313" key="1">
    <source>
        <dbReference type="EMBL" id="MDL2343879.1"/>
    </source>
</evidence>
<accession>A0ABT7JJP4</accession>
<dbReference type="RefSeq" id="WP_285522512.1">
    <property type="nucleotide sequence ID" value="NZ_JASNGB010000044.1"/>
</dbReference>
<reference evidence="1 2" key="1">
    <citation type="submission" date="2023-05" db="EMBL/GenBank/DDBJ databases">
        <authorList>
            <person name="Gao F."/>
        </authorList>
    </citation>
    <scope>NUCLEOTIDE SEQUENCE [LARGE SCALE GENOMIC DNA]</scope>
    <source>
        <strain evidence="1 2">MIMF12</strain>
    </source>
</reference>
<gene>
    <name evidence="1" type="ORF">QOL99_06920</name>
</gene>
<comment type="caution">
    <text evidence="1">The sequence shown here is derived from an EMBL/GenBank/DDBJ whole genome shotgun (WGS) entry which is preliminary data.</text>
</comment>
<dbReference type="EMBL" id="JASNGB010000044">
    <property type="protein sequence ID" value="MDL2343879.1"/>
    <property type="molecule type" value="Genomic_DNA"/>
</dbReference>